<evidence type="ECO:0000313" key="3">
    <source>
        <dbReference type="EMBL" id="GIX62870.1"/>
    </source>
</evidence>
<evidence type="ECO:0000256" key="1">
    <source>
        <dbReference type="SAM" id="MobiDB-lite"/>
    </source>
</evidence>
<keyword evidence="4" id="KW-1185">Reference proteome</keyword>
<dbReference type="EMBL" id="BPLF01000002">
    <property type="protein sequence ID" value="GIX62870.1"/>
    <property type="molecule type" value="Genomic_DNA"/>
</dbReference>
<comment type="caution">
    <text evidence="3">The sequence shown here is derived from an EMBL/GenBank/DDBJ whole genome shotgun (WGS) entry which is preliminary data.</text>
</comment>
<dbReference type="AlphaFoldDB" id="A0AAV4LSV9"/>
<proteinExistence type="predicted"/>
<keyword evidence="2" id="KW-0732">Signal</keyword>
<gene>
    <name evidence="3" type="ORF">BcabD6B2_23050</name>
</gene>
<sequence length="586" mass="66017">MRCSASSLFGALLLVARGALAVRHNSRVSIMAPSDSVGDVTKTLLAASESVDSAANAYMINSDMSDYLSAVSDNFAERICSQVPKGSNCSASVSAYMSRCAKQDCLTLQSLKYPLEAKYQPLTLPDPYQLEAAFILFKESDANPANSTEKRFWMRFRRGKNHSYFHDLVFNLLEKNVTRDADATDIENFASRYLYMATLYYKTYTNVDEFGASFFNKLSFTTGLFGWGIKRALKQIIRSNLPLDIGTEHSVSRLQHITSSYKDYMDTQIPALPKFAKRFSLMVVQRLLATVAGYVDTPWYKKWYMKLKNFMVNRVFIPTKKFFNKEIREPSKALKEKVSTDTKDLFENKIGQGTVDFFNKEIRDPSKALKEKVSNDAKDLFENKIGQGTVDFINNEIRDPSKALIRKVSTGAEDLFENKIGQGTVDFINNEIRDPSKALIRKVYTEADDLFENKIGQGTVDFINKEIRDPSKALIRKVAKPLRKHRKGNVSDSGESEEISAVGESLESDNEMKTQESMNSESASTELPSEESEEESAAMVIQQPTLEEASQIALPAEEDSSELQETSDNYEASLVTFDVHRTARRI</sequence>
<protein>
    <submittedName>
        <fullName evidence="3">Rhoptry-associated protein 1</fullName>
    </submittedName>
</protein>
<organism evidence="3 4">
    <name type="scientific">Babesia caballi</name>
    <dbReference type="NCBI Taxonomy" id="5871"/>
    <lineage>
        <taxon>Eukaryota</taxon>
        <taxon>Sar</taxon>
        <taxon>Alveolata</taxon>
        <taxon>Apicomplexa</taxon>
        <taxon>Aconoidasida</taxon>
        <taxon>Piroplasmida</taxon>
        <taxon>Babesiidae</taxon>
        <taxon>Babesia</taxon>
    </lineage>
</organism>
<dbReference type="RefSeq" id="XP_067714939.1">
    <property type="nucleotide sequence ID" value="XM_067858838.1"/>
</dbReference>
<accession>A0AAV4LSV9</accession>
<reference evidence="3 4" key="1">
    <citation type="submission" date="2021-06" db="EMBL/GenBank/DDBJ databases">
        <title>Genome sequence of Babesia caballi.</title>
        <authorList>
            <person name="Yamagishi J."/>
            <person name="Kidaka T."/>
            <person name="Ochi A."/>
        </authorList>
    </citation>
    <scope>NUCLEOTIDE SEQUENCE [LARGE SCALE GENOMIC DNA]</scope>
    <source>
        <strain evidence="3">USDA-D6B2</strain>
    </source>
</reference>
<feature type="signal peptide" evidence="2">
    <location>
        <begin position="1"/>
        <end position="21"/>
    </location>
</feature>
<evidence type="ECO:0000313" key="4">
    <source>
        <dbReference type="Proteomes" id="UP001497744"/>
    </source>
</evidence>
<dbReference type="InterPro" id="IPR004318">
    <property type="entry name" value="RAP-1"/>
</dbReference>
<dbReference type="Pfam" id="PF03085">
    <property type="entry name" value="RAP-1"/>
    <property type="match status" value="1"/>
</dbReference>
<evidence type="ECO:0000256" key="2">
    <source>
        <dbReference type="SAM" id="SignalP"/>
    </source>
</evidence>
<name>A0AAV4LSV9_BABCB</name>
<feature type="chain" id="PRO_5043853705" evidence="2">
    <location>
        <begin position="22"/>
        <end position="586"/>
    </location>
</feature>
<dbReference type="Proteomes" id="UP001497744">
    <property type="component" value="Unassembled WGS sequence"/>
</dbReference>
<feature type="region of interest" description="Disordered" evidence="1">
    <location>
        <begin position="484"/>
        <end position="568"/>
    </location>
</feature>
<dbReference type="GeneID" id="94194351"/>